<dbReference type="KEGG" id="nps:KRR39_07835"/>
<evidence type="ECO:0000256" key="3">
    <source>
        <dbReference type="ARBA" id="ARBA00022741"/>
    </source>
</evidence>
<dbReference type="InterPro" id="IPR019741">
    <property type="entry name" value="Galactokinase_CS"/>
</dbReference>
<dbReference type="EMBL" id="CP077062">
    <property type="protein sequence ID" value="QWZ09640.1"/>
    <property type="molecule type" value="Genomic_DNA"/>
</dbReference>
<feature type="compositionally biased region" description="Low complexity" evidence="10">
    <location>
        <begin position="18"/>
        <end position="31"/>
    </location>
</feature>
<dbReference type="GO" id="GO:0004335">
    <property type="term" value="F:galactokinase activity"/>
    <property type="evidence" value="ECO:0007669"/>
    <property type="project" value="UniProtKB-UniRule"/>
</dbReference>
<evidence type="ECO:0000256" key="2">
    <source>
        <dbReference type="ARBA" id="ARBA00022723"/>
    </source>
</evidence>
<evidence type="ECO:0000256" key="10">
    <source>
        <dbReference type="SAM" id="MobiDB-lite"/>
    </source>
</evidence>
<evidence type="ECO:0000313" key="15">
    <source>
        <dbReference type="Proteomes" id="UP000683575"/>
    </source>
</evidence>
<keyword evidence="5" id="KW-0067">ATP-binding</keyword>
<proteinExistence type="predicted"/>
<keyword evidence="7" id="KW-0299">Galactose metabolism</keyword>
<evidence type="ECO:0000259" key="13">
    <source>
        <dbReference type="Pfam" id="PF10509"/>
    </source>
</evidence>
<gene>
    <name evidence="14" type="primary">galK</name>
    <name evidence="14" type="ORF">KRR39_07835</name>
</gene>
<dbReference type="InterPro" id="IPR006204">
    <property type="entry name" value="GHMP_kinase_N_dom"/>
</dbReference>
<dbReference type="PROSITE" id="PS00106">
    <property type="entry name" value="GALACTOKINASE"/>
    <property type="match status" value="1"/>
</dbReference>
<dbReference type="EC" id="2.7.1.6" evidence="9"/>
<feature type="domain" description="Galactokinase N-terminal" evidence="13">
    <location>
        <begin position="78"/>
        <end position="126"/>
    </location>
</feature>
<keyword evidence="15" id="KW-1185">Reference proteome</keyword>
<accession>A0A975T105</accession>
<dbReference type="GO" id="GO:0005829">
    <property type="term" value="C:cytosol"/>
    <property type="evidence" value="ECO:0007669"/>
    <property type="project" value="TreeGrafter"/>
</dbReference>
<organism evidence="14 15">
    <name type="scientific">Nocardioides panacis</name>
    <dbReference type="NCBI Taxonomy" id="2849501"/>
    <lineage>
        <taxon>Bacteria</taxon>
        <taxon>Bacillati</taxon>
        <taxon>Actinomycetota</taxon>
        <taxon>Actinomycetes</taxon>
        <taxon>Propionibacteriales</taxon>
        <taxon>Nocardioidaceae</taxon>
        <taxon>Nocardioides</taxon>
    </lineage>
</organism>
<name>A0A975T105_9ACTN</name>
<feature type="domain" description="GHMP kinase C-terminal" evidence="12">
    <location>
        <begin position="350"/>
        <end position="430"/>
    </location>
</feature>
<evidence type="ECO:0000313" key="14">
    <source>
        <dbReference type="EMBL" id="QWZ09640.1"/>
    </source>
</evidence>
<evidence type="ECO:0000259" key="12">
    <source>
        <dbReference type="Pfam" id="PF08544"/>
    </source>
</evidence>
<evidence type="ECO:0000256" key="7">
    <source>
        <dbReference type="ARBA" id="ARBA00023144"/>
    </source>
</evidence>
<dbReference type="FunFam" id="3.30.70.890:FF:000001">
    <property type="entry name" value="Galactokinase"/>
    <property type="match status" value="1"/>
</dbReference>
<dbReference type="PIRSF" id="PIRSF000530">
    <property type="entry name" value="Galactokinase"/>
    <property type="match status" value="1"/>
</dbReference>
<feature type="domain" description="GHMP kinase N-terminal" evidence="11">
    <location>
        <begin position="163"/>
        <end position="250"/>
    </location>
</feature>
<dbReference type="Pfam" id="PF00288">
    <property type="entry name" value="GHMP_kinases_N"/>
    <property type="match status" value="1"/>
</dbReference>
<sequence>MHPVSQVRRTGPSAVAARPRPGGRVLPPGQGASRCARRTTRPPPVGHAAVPEVPSTVTPVENLDPGQPDAIADRLAAEFTDLHGRAPLGVFTAPGRVNLIGEHVDYNGGLCLPMALPHATYAAVGRREDDTVTLRSKQSADTFAGPLESFGPGRATGWAAYAGGVLWSLAQDGWDVGGLDVVVDSRVPVGAGLSSSAALECAVAIAVAEAAGSTLDDDLRGRLVKACMRAEQDVAGAPTGGMDQTIALFGRAASALLLDCRDWSSRQVTWDPASAGLTLLVVDTRASHSLTDGGYEARRRDCETASGILGVALLRDVTDQAAALESLEDEQVRRRTRHVFTEIDRVEEAVDLLGAGDFEALGRAFTASHVSLRDDYEVSCDELDAVVEVALEHGALGARMTGGGFGGSAIALVPDERVDEVRAAVAATYDGRGWDAPAFLTAPPSPGARRLR</sequence>
<protein>
    <recommendedName>
        <fullName evidence="9">Galactokinase</fullName>
        <ecNumber evidence="9">2.7.1.6</ecNumber>
    </recommendedName>
</protein>
<dbReference type="Pfam" id="PF10509">
    <property type="entry name" value="GalKase_gal_bdg"/>
    <property type="match status" value="1"/>
</dbReference>
<evidence type="ECO:0000256" key="9">
    <source>
        <dbReference type="NCBIfam" id="TIGR00131"/>
    </source>
</evidence>
<dbReference type="Proteomes" id="UP000683575">
    <property type="component" value="Chromosome"/>
</dbReference>
<dbReference type="PANTHER" id="PTHR10457">
    <property type="entry name" value="MEVALONATE KINASE/GALACTOKINASE"/>
    <property type="match status" value="1"/>
</dbReference>
<evidence type="ECO:0000256" key="5">
    <source>
        <dbReference type="ARBA" id="ARBA00022840"/>
    </source>
</evidence>
<dbReference type="PANTHER" id="PTHR10457:SF7">
    <property type="entry name" value="GALACTOKINASE-RELATED"/>
    <property type="match status" value="1"/>
</dbReference>
<keyword evidence="2" id="KW-0479">Metal-binding</keyword>
<keyword evidence="3" id="KW-0547">Nucleotide-binding</keyword>
<dbReference type="PROSITE" id="PS00627">
    <property type="entry name" value="GHMP_KINASES_ATP"/>
    <property type="match status" value="1"/>
</dbReference>
<evidence type="ECO:0000256" key="1">
    <source>
        <dbReference type="ARBA" id="ARBA00022679"/>
    </source>
</evidence>
<dbReference type="InterPro" id="IPR000705">
    <property type="entry name" value="Galactokinase"/>
</dbReference>
<dbReference type="Pfam" id="PF08544">
    <property type="entry name" value="GHMP_kinases_C"/>
    <property type="match status" value="1"/>
</dbReference>
<keyword evidence="4" id="KW-0418">Kinase</keyword>
<dbReference type="GO" id="GO:0046872">
    <property type="term" value="F:metal ion binding"/>
    <property type="evidence" value="ECO:0007669"/>
    <property type="project" value="UniProtKB-KW"/>
</dbReference>
<keyword evidence="6" id="KW-0460">Magnesium</keyword>
<keyword evidence="8" id="KW-0119">Carbohydrate metabolism</keyword>
<dbReference type="AlphaFoldDB" id="A0A975T105"/>
<dbReference type="InterPro" id="IPR006206">
    <property type="entry name" value="Mevalonate/galactokinase"/>
</dbReference>
<evidence type="ECO:0000256" key="6">
    <source>
        <dbReference type="ARBA" id="ARBA00022842"/>
    </source>
</evidence>
<dbReference type="GO" id="GO:0006012">
    <property type="term" value="P:galactose metabolic process"/>
    <property type="evidence" value="ECO:0007669"/>
    <property type="project" value="UniProtKB-UniRule"/>
</dbReference>
<feature type="region of interest" description="Disordered" evidence="10">
    <location>
        <begin position="1"/>
        <end position="52"/>
    </location>
</feature>
<dbReference type="GO" id="GO:0005524">
    <property type="term" value="F:ATP binding"/>
    <property type="evidence" value="ECO:0007669"/>
    <property type="project" value="UniProtKB-UniRule"/>
</dbReference>
<evidence type="ECO:0000259" key="11">
    <source>
        <dbReference type="Pfam" id="PF00288"/>
    </source>
</evidence>
<dbReference type="InterPro" id="IPR013750">
    <property type="entry name" value="GHMP_kinase_C_dom"/>
</dbReference>
<keyword evidence="1 14" id="KW-0808">Transferase</keyword>
<dbReference type="InterPro" id="IPR019539">
    <property type="entry name" value="GalKase_N"/>
</dbReference>
<evidence type="ECO:0000256" key="8">
    <source>
        <dbReference type="ARBA" id="ARBA00023277"/>
    </source>
</evidence>
<dbReference type="NCBIfam" id="TIGR00131">
    <property type="entry name" value="gal_kin"/>
    <property type="match status" value="1"/>
</dbReference>
<evidence type="ECO:0000256" key="4">
    <source>
        <dbReference type="ARBA" id="ARBA00022777"/>
    </source>
</evidence>
<dbReference type="InterPro" id="IPR006203">
    <property type="entry name" value="GHMP_knse_ATP-bd_CS"/>
</dbReference>
<reference evidence="14" key="1">
    <citation type="submission" date="2021-06" db="EMBL/GenBank/DDBJ databases">
        <title>Complete genome sequence of Nocardioides sp. G188.</title>
        <authorList>
            <person name="Im W.-T."/>
        </authorList>
    </citation>
    <scope>NUCLEOTIDE SEQUENCE</scope>
    <source>
        <strain evidence="14">G188</strain>
    </source>
</reference>